<accession>A0A2A2HA01</accession>
<feature type="transmembrane region" description="Helical" evidence="1">
    <location>
        <begin position="44"/>
        <end position="62"/>
    </location>
</feature>
<feature type="transmembrane region" description="Helical" evidence="1">
    <location>
        <begin position="17"/>
        <end position="37"/>
    </location>
</feature>
<dbReference type="EMBL" id="LMVM01000001">
    <property type="protein sequence ID" value="PAV06146.1"/>
    <property type="molecule type" value="Genomic_DNA"/>
</dbReference>
<comment type="caution">
    <text evidence="2">The sequence shown here is derived from an EMBL/GenBank/DDBJ whole genome shotgun (WGS) entry which is preliminary data.</text>
</comment>
<dbReference type="RefSeq" id="WP_069583589.1">
    <property type="nucleotide sequence ID" value="NZ_LMVM01000001.1"/>
</dbReference>
<dbReference type="Proteomes" id="UP000217784">
    <property type="component" value="Unassembled WGS sequence"/>
</dbReference>
<gene>
    <name evidence="2" type="ORF">ASJ80_15045</name>
</gene>
<proteinExistence type="predicted"/>
<evidence type="ECO:0000313" key="2">
    <source>
        <dbReference type="EMBL" id="PAV06146.1"/>
    </source>
</evidence>
<keyword evidence="1" id="KW-0472">Membrane</keyword>
<evidence type="ECO:0000256" key="1">
    <source>
        <dbReference type="SAM" id="Phobius"/>
    </source>
</evidence>
<feature type="transmembrane region" description="Helical" evidence="1">
    <location>
        <begin position="82"/>
        <end position="99"/>
    </location>
</feature>
<name>A0A2A2HA01_METBR</name>
<organism evidence="2 3">
    <name type="scientific">Methanobacterium bryantii</name>
    <dbReference type="NCBI Taxonomy" id="2161"/>
    <lineage>
        <taxon>Archaea</taxon>
        <taxon>Methanobacteriati</taxon>
        <taxon>Methanobacteriota</taxon>
        <taxon>Methanomada group</taxon>
        <taxon>Methanobacteria</taxon>
        <taxon>Methanobacteriales</taxon>
        <taxon>Methanobacteriaceae</taxon>
        <taxon>Methanobacterium</taxon>
    </lineage>
</organism>
<keyword evidence="1" id="KW-1133">Transmembrane helix</keyword>
<dbReference type="OrthoDB" id="67138at2157"/>
<dbReference type="AlphaFoldDB" id="A0A2A2HA01"/>
<dbReference type="Pfam" id="PF12836">
    <property type="entry name" value="HHH_3"/>
    <property type="match status" value="1"/>
</dbReference>
<protein>
    <recommendedName>
        <fullName evidence="4">Helix-hairpin-helix DNA-binding motif class 1 domain-containing protein</fullName>
    </recommendedName>
</protein>
<dbReference type="Gene3D" id="1.10.150.320">
    <property type="entry name" value="Photosystem II 12 kDa extrinsic protein"/>
    <property type="match status" value="1"/>
</dbReference>
<reference evidence="2 3" key="1">
    <citation type="journal article" date="2017" name="BMC Genomics">
        <title>Genomic analysis of methanogenic archaea reveals a shift towards energy conservation.</title>
        <authorList>
            <person name="Gilmore S.P."/>
            <person name="Henske J.K."/>
            <person name="Sexton J.A."/>
            <person name="Solomon K.V."/>
            <person name="Seppala S."/>
            <person name="Yoo J.I."/>
            <person name="Huyett L.M."/>
            <person name="Pressman A."/>
            <person name="Cogan J.Z."/>
            <person name="Kivenson V."/>
            <person name="Peng X."/>
            <person name="Tan Y."/>
            <person name="Valentine D.L."/>
            <person name="O'Malley M.A."/>
        </authorList>
    </citation>
    <scope>NUCLEOTIDE SEQUENCE [LARGE SCALE GENOMIC DNA]</scope>
    <source>
        <strain evidence="2 3">M.o.H.</strain>
    </source>
</reference>
<keyword evidence="3" id="KW-1185">Reference proteome</keyword>
<dbReference type="PANTHER" id="PTHR21180:SF32">
    <property type="entry name" value="ENDONUCLEASE_EXONUCLEASE_PHOSPHATASE FAMILY DOMAIN-CONTAINING PROTEIN 1"/>
    <property type="match status" value="1"/>
</dbReference>
<dbReference type="InterPro" id="IPR051675">
    <property type="entry name" value="Endo/Exo/Phosphatase_dom_1"/>
</dbReference>
<dbReference type="PANTHER" id="PTHR21180">
    <property type="entry name" value="ENDONUCLEASE/EXONUCLEASE/PHOSPHATASE FAMILY DOMAIN-CONTAINING PROTEIN 1"/>
    <property type="match status" value="1"/>
</dbReference>
<sequence>MADTSKGTLWELTHSLWILWTLAFGFLSWVSFFYIGFRTKQRKWILWGLIYSSSAITAMLIGPTADYSIMVPEDSWIMDLQIFYFFGLWIISMIHALWVRNEYLLRLEAISEPIRDDEYLKRKYAMEYAYGNEEKSKFQNPFKRSSMNSGIKKEDVKDVEVQSKPVDINNDPEEVIADLPGVGPILAKKVVETRQSSPFKSVDEFGEILGLKPHIIERVRPLIVISGEFPDNEESETSTSGRLVDY</sequence>
<dbReference type="SUPFAM" id="SSF81585">
    <property type="entry name" value="PsbU/PolX domain-like"/>
    <property type="match status" value="1"/>
</dbReference>
<keyword evidence="1" id="KW-0812">Transmembrane</keyword>
<evidence type="ECO:0008006" key="4">
    <source>
        <dbReference type="Google" id="ProtNLM"/>
    </source>
</evidence>
<evidence type="ECO:0000313" key="3">
    <source>
        <dbReference type="Proteomes" id="UP000217784"/>
    </source>
</evidence>